<dbReference type="AlphaFoldDB" id="A0A6P8DQA2"/>
<dbReference type="PANTHER" id="PTHR45727:SF2">
    <property type="entry name" value="NPC INTRACELLULAR CHOLESTEROL TRANSPORTER 1"/>
    <property type="match status" value="1"/>
</dbReference>
<evidence type="ECO:0000313" key="3">
    <source>
        <dbReference type="RefSeq" id="XP_031398225.1"/>
    </source>
</evidence>
<protein>
    <submittedName>
        <fullName evidence="3">Uncharacterized protein LOC116208804</fullName>
    </submittedName>
</protein>
<name>A0A6P8DQA2_PUNGR</name>
<dbReference type="GO" id="GO:0032934">
    <property type="term" value="F:sterol binding"/>
    <property type="evidence" value="ECO:0007669"/>
    <property type="project" value="TreeGrafter"/>
</dbReference>
<keyword evidence="1" id="KW-0472">Membrane</keyword>
<dbReference type="PANTHER" id="PTHR45727">
    <property type="entry name" value="NPC INTRACELLULAR CHOLESTEROL TRANSPORTER 1"/>
    <property type="match status" value="1"/>
</dbReference>
<sequence>MLEEAPHIRNGVQLSIVQGYLSKFYRGYGTWVARNPTLVLFASLSAVLVLCLGLIRFKVETRPEKASSMKNFLNNQRATNVPLLLLKNQLLPPFSIQEITLF</sequence>
<reference evidence="2" key="1">
    <citation type="journal article" date="2020" name="Plant Biotechnol. J.">
        <title>The pomegranate (Punica granatum L.) draft genome dissects genetic divergence between soft- and hard-seeded cultivars.</title>
        <authorList>
            <person name="Luo X."/>
            <person name="Li H."/>
            <person name="Wu Z."/>
            <person name="Yao W."/>
            <person name="Zhao P."/>
            <person name="Cao D."/>
            <person name="Yu H."/>
            <person name="Li K."/>
            <person name="Poudel K."/>
            <person name="Zhao D."/>
            <person name="Zhang F."/>
            <person name="Xia X."/>
            <person name="Chen L."/>
            <person name="Wang Q."/>
            <person name="Jing D."/>
            <person name="Cao S."/>
        </authorList>
    </citation>
    <scope>NUCLEOTIDE SEQUENCE [LARGE SCALE GENOMIC DNA]</scope>
    <source>
        <strain evidence="2">cv. Tunisia</strain>
    </source>
</reference>
<organism evidence="2 3">
    <name type="scientific">Punica granatum</name>
    <name type="common">Pomegranate</name>
    <dbReference type="NCBI Taxonomy" id="22663"/>
    <lineage>
        <taxon>Eukaryota</taxon>
        <taxon>Viridiplantae</taxon>
        <taxon>Streptophyta</taxon>
        <taxon>Embryophyta</taxon>
        <taxon>Tracheophyta</taxon>
        <taxon>Spermatophyta</taxon>
        <taxon>Magnoliopsida</taxon>
        <taxon>eudicotyledons</taxon>
        <taxon>Gunneridae</taxon>
        <taxon>Pentapetalae</taxon>
        <taxon>rosids</taxon>
        <taxon>malvids</taxon>
        <taxon>Myrtales</taxon>
        <taxon>Lythraceae</taxon>
        <taxon>Punica</taxon>
    </lineage>
</organism>
<dbReference type="RefSeq" id="XP_031398225.1">
    <property type="nucleotide sequence ID" value="XM_031542365.1"/>
</dbReference>
<reference evidence="3" key="2">
    <citation type="submission" date="2025-08" db="UniProtKB">
        <authorList>
            <consortium name="RefSeq"/>
        </authorList>
    </citation>
    <scope>IDENTIFICATION</scope>
    <source>
        <tissue evidence="3">Leaf</tissue>
    </source>
</reference>
<evidence type="ECO:0000313" key="2">
    <source>
        <dbReference type="Proteomes" id="UP000515151"/>
    </source>
</evidence>
<keyword evidence="2" id="KW-1185">Reference proteome</keyword>
<dbReference type="GO" id="GO:0016020">
    <property type="term" value="C:membrane"/>
    <property type="evidence" value="ECO:0007669"/>
    <property type="project" value="TreeGrafter"/>
</dbReference>
<accession>A0A6P8DQA2</accession>
<evidence type="ECO:0000256" key="1">
    <source>
        <dbReference type="SAM" id="Phobius"/>
    </source>
</evidence>
<dbReference type="GO" id="GO:0015918">
    <property type="term" value="P:sterol transport"/>
    <property type="evidence" value="ECO:0007669"/>
    <property type="project" value="TreeGrafter"/>
</dbReference>
<feature type="transmembrane region" description="Helical" evidence="1">
    <location>
        <begin position="38"/>
        <end position="57"/>
    </location>
</feature>
<dbReference type="Proteomes" id="UP000515151">
    <property type="component" value="Chromosome 5"/>
</dbReference>
<dbReference type="GeneID" id="116208804"/>
<keyword evidence="1" id="KW-1133">Transmembrane helix</keyword>
<gene>
    <name evidence="3" type="primary">LOC116208804</name>
</gene>
<dbReference type="OrthoDB" id="6510177at2759"/>
<proteinExistence type="predicted"/>
<keyword evidence="1" id="KW-0812">Transmembrane</keyword>